<dbReference type="STRING" id="1077974.GOEFS_124_00050"/>
<keyword evidence="2" id="KW-0677">Repeat</keyword>
<evidence type="ECO:0000313" key="6">
    <source>
        <dbReference type="EMBL" id="GAB20673.1"/>
    </source>
</evidence>
<evidence type="ECO:0000256" key="3">
    <source>
        <dbReference type="ARBA" id="ARBA00022801"/>
    </source>
</evidence>
<dbReference type="SMART" id="SM00155">
    <property type="entry name" value="PLDc"/>
    <property type="match status" value="2"/>
</dbReference>
<comment type="catalytic activity">
    <reaction evidence="1">
        <text>a 1,2-diacyl-sn-glycero-3-phosphocholine + H2O = a 1,2-diacyl-sn-glycero-3-phosphate + choline + H(+)</text>
        <dbReference type="Rhea" id="RHEA:14445"/>
        <dbReference type="ChEBI" id="CHEBI:15354"/>
        <dbReference type="ChEBI" id="CHEBI:15377"/>
        <dbReference type="ChEBI" id="CHEBI:15378"/>
        <dbReference type="ChEBI" id="CHEBI:57643"/>
        <dbReference type="ChEBI" id="CHEBI:58608"/>
        <dbReference type="EC" id="3.1.4.4"/>
    </reaction>
</comment>
<dbReference type="InterPro" id="IPR001736">
    <property type="entry name" value="PLipase_D/transphosphatidylase"/>
</dbReference>
<dbReference type="SUPFAM" id="SSF56024">
    <property type="entry name" value="Phospholipase D/nuclease"/>
    <property type="match status" value="2"/>
</dbReference>
<dbReference type="InterPro" id="IPR015679">
    <property type="entry name" value="PLipase_D_fam"/>
</dbReference>
<evidence type="ECO:0000256" key="4">
    <source>
        <dbReference type="ARBA" id="ARBA00023098"/>
    </source>
</evidence>
<comment type="caution">
    <text evidence="6">The sequence shown here is derived from an EMBL/GenBank/DDBJ whole genome shotgun (WGS) entry which is preliminary data.</text>
</comment>
<dbReference type="PANTHER" id="PTHR18896:SF76">
    <property type="entry name" value="PHOSPHOLIPASE"/>
    <property type="match status" value="1"/>
</dbReference>
<dbReference type="Gene3D" id="3.30.870.10">
    <property type="entry name" value="Endonuclease Chain A"/>
    <property type="match status" value="2"/>
</dbReference>
<dbReference type="AlphaFoldDB" id="H0R6H2"/>
<reference evidence="6 7" key="1">
    <citation type="submission" date="2011-12" db="EMBL/GenBank/DDBJ databases">
        <title>Whole genome shotgun sequence of Gordonia effusa NBRC 100432.</title>
        <authorList>
            <person name="Yoshida I."/>
            <person name="Takarada H."/>
            <person name="Hosoyama A."/>
            <person name="Tsuchikane K."/>
            <person name="Katsumata H."/>
            <person name="Yamazaki S."/>
            <person name="Fujita N."/>
        </authorList>
    </citation>
    <scope>NUCLEOTIDE SEQUENCE [LARGE SCALE GENOMIC DNA]</scope>
    <source>
        <strain evidence="6 7">NBRC 100432</strain>
    </source>
</reference>
<organism evidence="6 7">
    <name type="scientific">Gordonia effusa NBRC 100432</name>
    <dbReference type="NCBI Taxonomy" id="1077974"/>
    <lineage>
        <taxon>Bacteria</taxon>
        <taxon>Bacillati</taxon>
        <taxon>Actinomycetota</taxon>
        <taxon>Actinomycetes</taxon>
        <taxon>Mycobacteriales</taxon>
        <taxon>Gordoniaceae</taxon>
        <taxon>Gordonia</taxon>
    </lineage>
</organism>
<name>H0R6H2_9ACTN</name>
<feature type="domain" description="PLD phosphodiesterase" evidence="5">
    <location>
        <begin position="108"/>
        <end position="135"/>
    </location>
</feature>
<dbReference type="CDD" id="cd09143">
    <property type="entry name" value="PLDc_vPLD1_2_like_bac_2"/>
    <property type="match status" value="1"/>
</dbReference>
<gene>
    <name evidence="6" type="ORF">GOEFS_124_00050</name>
</gene>
<evidence type="ECO:0000313" key="7">
    <source>
        <dbReference type="Proteomes" id="UP000035034"/>
    </source>
</evidence>
<dbReference type="GO" id="GO:0004630">
    <property type="term" value="F:phospholipase D activity"/>
    <property type="evidence" value="ECO:0007669"/>
    <property type="project" value="UniProtKB-EC"/>
</dbReference>
<feature type="domain" description="PLD phosphodiesterase" evidence="5">
    <location>
        <begin position="323"/>
        <end position="350"/>
    </location>
</feature>
<dbReference type="PROSITE" id="PS50035">
    <property type="entry name" value="PLD"/>
    <property type="match status" value="2"/>
</dbReference>
<dbReference type="EMBL" id="BAEH01000124">
    <property type="protein sequence ID" value="GAB20673.1"/>
    <property type="molecule type" value="Genomic_DNA"/>
</dbReference>
<dbReference type="InterPro" id="IPR025202">
    <property type="entry name" value="PLD-like_dom"/>
</dbReference>
<proteinExistence type="predicted"/>
<keyword evidence="7" id="KW-1185">Reference proteome</keyword>
<dbReference type="Pfam" id="PF00614">
    <property type="entry name" value="PLDc"/>
    <property type="match status" value="1"/>
</dbReference>
<dbReference type="eggNOG" id="COG1502">
    <property type="taxonomic scope" value="Bacteria"/>
</dbReference>
<protein>
    <recommendedName>
        <fullName evidence="5">PLD phosphodiesterase domain-containing protein</fullName>
    </recommendedName>
</protein>
<dbReference type="CDD" id="cd09140">
    <property type="entry name" value="PLDc_vPLD1_2_like_bac_1"/>
    <property type="match status" value="1"/>
</dbReference>
<dbReference type="GO" id="GO:0009395">
    <property type="term" value="P:phospholipid catabolic process"/>
    <property type="evidence" value="ECO:0007669"/>
    <property type="project" value="TreeGrafter"/>
</dbReference>
<accession>H0R6H2</accession>
<sequence length="460" mass="50783">MSVIVDAADYFAYAKSALRQANRRAMLIGWDFDRRIHLDPREAEDGVPDELGAFLGWLRSEKPDLEIYILKWSVEALAGITRGSLPYFIQNILGGKRIHLHADAAHPVGSAHHQKIVVIDDEFAFCGGIDMTLNRWDTSDHLPDNDFRTGPDGKQHDPWHDVTVALDGAAARVVADVARARWEAATGEYLEPLSDNRNEIWPTGLAPTFTDQDVGVARTIPEYGDRAEICEIRNLHLAAIAAARSTLYIESQYLASQHMVDALVSRLAEPDGPQIAIVLPRHADGDVERKVMDGARQSSLTKLWDADRHNRFRAYYPVTTAGDPIYVHAKVLIVDDALLRVGSANLNNRSMGFDSECDVAVEADPNSSADQVLRHTIASVRARLLAEHLDVTTDVLDDAIESSSMIAAIDSLRGDGKTLKPFTPQTVANEGSALAHADLFDPVNVRSTRLERIIRGLLKR</sequence>
<dbReference type="PANTHER" id="PTHR18896">
    <property type="entry name" value="PHOSPHOLIPASE D"/>
    <property type="match status" value="1"/>
</dbReference>
<dbReference type="Proteomes" id="UP000035034">
    <property type="component" value="Unassembled WGS sequence"/>
</dbReference>
<evidence type="ECO:0000256" key="1">
    <source>
        <dbReference type="ARBA" id="ARBA00000798"/>
    </source>
</evidence>
<evidence type="ECO:0000256" key="2">
    <source>
        <dbReference type="ARBA" id="ARBA00022737"/>
    </source>
</evidence>
<dbReference type="Pfam" id="PF13091">
    <property type="entry name" value="PLDc_2"/>
    <property type="match status" value="1"/>
</dbReference>
<keyword evidence="3" id="KW-0378">Hydrolase</keyword>
<evidence type="ECO:0000259" key="5">
    <source>
        <dbReference type="PROSITE" id="PS50035"/>
    </source>
</evidence>
<keyword evidence="4" id="KW-0443">Lipid metabolism</keyword>